<proteinExistence type="predicted"/>
<protein>
    <submittedName>
        <fullName evidence="3">Carbohydrate sulfotransferase 15</fullName>
    </submittedName>
</protein>
<gene>
    <name evidence="3" type="ORF">HOLleu_26964</name>
</gene>
<keyword evidence="4" id="KW-1185">Reference proteome</keyword>
<feature type="region of interest" description="Disordered" evidence="1">
    <location>
        <begin position="154"/>
        <end position="186"/>
    </location>
</feature>
<keyword evidence="2" id="KW-0812">Transmembrane</keyword>
<dbReference type="GO" id="GO:0019319">
    <property type="term" value="P:hexose biosynthetic process"/>
    <property type="evidence" value="ECO:0007669"/>
    <property type="project" value="TreeGrafter"/>
</dbReference>
<name>A0A9Q1BPM9_HOLLE</name>
<accession>A0A9Q1BPM9</accession>
<sequence length="539" mass="63317">MNLFHFFANIKQSFGDNVFPVKLVPAEGNRNWCLCIKAKRHLLKILLLVVVTLSATLNVFLLMKYGIKIEERKTDSDKLEHTADDGVNPPGMVRRSQGVKFVEKVTPDKEFIRIQSLAKEIPAAKLDAGAMRAIRAVYNPQKYKPEYTKKEYQNKMKGVINENSVKDKKSNQGNEEKDPEEEGEKRKVMDIVVKDENGGQRIKFWTKRRPVPPDLYQVAPDIFDMVPSKFETGLKNPCWRSRGDQNWELHCLPYFFLIGMPKCGTSDLWHKIIQHPQVMLLVKEPHWWSRSRIGVRRQKIPFSEYLKLPQSLYSEIQQGHNNVIYGDGSASTMWDNRGWQQFFPTNTSEPPFVVADIIREILPDAKLIIILRDPIERLYSDYLFMRQVSNPSPKDFHHRVLRSIKSYEKCREQRSLRYCSYEDNPEEGEVRVRIGFYSLFLREWTRLYPIDQIAILELTQWSNYCMDLLPQIYLFLELDALEENQIQEICRLRRMNENTQRRNAVGDMLPETRSVLENLYRPFNADLTKLLGNDIFEWS</sequence>
<dbReference type="PANTHER" id="PTHR15723:SF0">
    <property type="entry name" value="CARBOHYDRATE SULFOTRANSFERASE 15"/>
    <property type="match status" value="1"/>
</dbReference>
<dbReference type="InterPro" id="IPR027417">
    <property type="entry name" value="P-loop_NTPase"/>
</dbReference>
<evidence type="ECO:0000256" key="2">
    <source>
        <dbReference type="SAM" id="Phobius"/>
    </source>
</evidence>
<dbReference type="InterPro" id="IPR052654">
    <property type="entry name" value="CS_Sulfotransferase"/>
</dbReference>
<dbReference type="Proteomes" id="UP001152320">
    <property type="component" value="Chromosome 13"/>
</dbReference>
<dbReference type="Gene3D" id="3.40.50.300">
    <property type="entry name" value="P-loop containing nucleotide triphosphate hydrolases"/>
    <property type="match status" value="1"/>
</dbReference>
<dbReference type="PANTHER" id="PTHR15723">
    <property type="entry name" value="CARBOHYDRATE SULFOTRANSFERASE 15"/>
    <property type="match status" value="1"/>
</dbReference>
<evidence type="ECO:0000313" key="3">
    <source>
        <dbReference type="EMBL" id="KAJ8030517.1"/>
    </source>
</evidence>
<reference evidence="3" key="1">
    <citation type="submission" date="2021-10" db="EMBL/GenBank/DDBJ databases">
        <title>Tropical sea cucumber genome reveals ecological adaptation and Cuvierian tubules defense mechanism.</title>
        <authorList>
            <person name="Chen T."/>
        </authorList>
    </citation>
    <scope>NUCLEOTIDE SEQUENCE</scope>
    <source>
        <strain evidence="3">Nanhai2018</strain>
        <tissue evidence="3">Muscle</tissue>
    </source>
</reference>
<evidence type="ECO:0000313" key="4">
    <source>
        <dbReference type="Proteomes" id="UP001152320"/>
    </source>
</evidence>
<feature type="compositionally biased region" description="Basic and acidic residues" evidence="1">
    <location>
        <begin position="164"/>
        <end position="176"/>
    </location>
</feature>
<dbReference type="OrthoDB" id="8068875at2759"/>
<dbReference type="EMBL" id="JAIZAY010000013">
    <property type="protein sequence ID" value="KAJ8030517.1"/>
    <property type="molecule type" value="Genomic_DNA"/>
</dbReference>
<feature type="transmembrane region" description="Helical" evidence="2">
    <location>
        <begin position="45"/>
        <end position="67"/>
    </location>
</feature>
<comment type="caution">
    <text evidence="3">The sequence shown here is derived from an EMBL/GenBank/DDBJ whole genome shotgun (WGS) entry which is preliminary data.</text>
</comment>
<evidence type="ECO:0000256" key="1">
    <source>
        <dbReference type="SAM" id="MobiDB-lite"/>
    </source>
</evidence>
<keyword evidence="2" id="KW-1133">Transmembrane helix</keyword>
<dbReference type="SUPFAM" id="SSF52540">
    <property type="entry name" value="P-loop containing nucleoside triphosphate hydrolases"/>
    <property type="match status" value="1"/>
</dbReference>
<dbReference type="GO" id="GO:0050659">
    <property type="term" value="F:N-acetylgalactosamine 4-sulfate 6-O-sulfotransferase activity"/>
    <property type="evidence" value="ECO:0007669"/>
    <property type="project" value="TreeGrafter"/>
</dbReference>
<organism evidence="3 4">
    <name type="scientific">Holothuria leucospilota</name>
    <name type="common">Black long sea cucumber</name>
    <name type="synonym">Mertensiothuria leucospilota</name>
    <dbReference type="NCBI Taxonomy" id="206669"/>
    <lineage>
        <taxon>Eukaryota</taxon>
        <taxon>Metazoa</taxon>
        <taxon>Echinodermata</taxon>
        <taxon>Eleutherozoa</taxon>
        <taxon>Echinozoa</taxon>
        <taxon>Holothuroidea</taxon>
        <taxon>Aspidochirotacea</taxon>
        <taxon>Aspidochirotida</taxon>
        <taxon>Holothuriidae</taxon>
        <taxon>Holothuria</taxon>
    </lineage>
</organism>
<keyword evidence="2" id="KW-0472">Membrane</keyword>
<dbReference type="AlphaFoldDB" id="A0A9Q1BPM9"/>
<dbReference type="Pfam" id="PF13469">
    <property type="entry name" value="Sulfotransfer_3"/>
    <property type="match status" value="1"/>
</dbReference>